<name>A0A8X9A066_SALSN</name>
<dbReference type="GO" id="GO:0000981">
    <property type="term" value="F:DNA-binding transcription factor activity, RNA polymerase II-specific"/>
    <property type="evidence" value="ECO:0007669"/>
    <property type="project" value="InterPro"/>
</dbReference>
<dbReference type="SMART" id="SM01255">
    <property type="entry name" value="KNOX1"/>
    <property type="match status" value="1"/>
</dbReference>
<feature type="domain" description="Homeobox" evidence="7">
    <location>
        <begin position="197"/>
        <end position="260"/>
    </location>
</feature>
<dbReference type="InterPro" id="IPR017970">
    <property type="entry name" value="Homeobox_CS"/>
</dbReference>
<dbReference type="InterPro" id="IPR005539">
    <property type="entry name" value="ELK_dom"/>
</dbReference>
<evidence type="ECO:0000259" key="8">
    <source>
        <dbReference type="PROSITE" id="PS51213"/>
    </source>
</evidence>
<dbReference type="InterPro" id="IPR005541">
    <property type="entry name" value="KNOX2"/>
</dbReference>
<dbReference type="InterPro" id="IPR008422">
    <property type="entry name" value="KN_HD"/>
</dbReference>
<dbReference type="SMART" id="SM00389">
    <property type="entry name" value="HOX"/>
    <property type="match status" value="1"/>
</dbReference>
<dbReference type="SMART" id="SM01256">
    <property type="entry name" value="KNOX2"/>
    <property type="match status" value="1"/>
</dbReference>
<dbReference type="Pfam" id="PF03791">
    <property type="entry name" value="KNOX2"/>
    <property type="match status" value="1"/>
</dbReference>
<keyword evidence="4 5" id="KW-0539">Nucleus</keyword>
<gene>
    <name evidence="9" type="ORF">SASPL_115315</name>
</gene>
<dbReference type="GO" id="GO:0003677">
    <property type="term" value="F:DNA binding"/>
    <property type="evidence" value="ECO:0007669"/>
    <property type="project" value="UniProtKB-UniRule"/>
</dbReference>
<dbReference type="PANTHER" id="PTHR11850">
    <property type="entry name" value="HOMEOBOX PROTEIN TRANSCRIPTION FACTORS"/>
    <property type="match status" value="1"/>
</dbReference>
<evidence type="ECO:0000256" key="1">
    <source>
        <dbReference type="ARBA" id="ARBA00004123"/>
    </source>
</evidence>
<protein>
    <submittedName>
        <fullName evidence="9">Uncharacterized protein</fullName>
    </submittedName>
</protein>
<evidence type="ECO:0000256" key="4">
    <source>
        <dbReference type="ARBA" id="ARBA00023242"/>
    </source>
</evidence>
<reference evidence="9" key="2">
    <citation type="submission" date="2020-08" db="EMBL/GenBank/DDBJ databases">
        <title>Plant Genome Project.</title>
        <authorList>
            <person name="Zhang R.-G."/>
        </authorList>
    </citation>
    <scope>NUCLEOTIDE SEQUENCE</scope>
    <source>
        <strain evidence="9">Huo1</strain>
        <tissue evidence="9">Leaf</tissue>
    </source>
</reference>
<dbReference type="EMBL" id="PNBA02000005">
    <property type="protein sequence ID" value="KAG6424892.1"/>
    <property type="molecule type" value="Genomic_DNA"/>
</dbReference>
<accession>A0A8X9A066</accession>
<feature type="domain" description="ELK" evidence="8">
    <location>
        <begin position="177"/>
        <end position="197"/>
    </location>
</feature>
<evidence type="ECO:0000256" key="6">
    <source>
        <dbReference type="PROSITE-ProRule" id="PRU00559"/>
    </source>
</evidence>
<dbReference type="InterPro" id="IPR005540">
    <property type="entry name" value="KNOX1"/>
</dbReference>
<dbReference type="CDD" id="cd00086">
    <property type="entry name" value="homeodomain"/>
    <property type="match status" value="1"/>
</dbReference>
<comment type="caution">
    <text evidence="9">The sequence shown here is derived from an EMBL/GenBank/DDBJ whole genome shotgun (WGS) entry which is preliminary data.</text>
</comment>
<evidence type="ECO:0000259" key="7">
    <source>
        <dbReference type="PROSITE" id="PS50071"/>
    </source>
</evidence>
<dbReference type="SMART" id="SM01188">
    <property type="entry name" value="ELK"/>
    <property type="match status" value="2"/>
</dbReference>
<reference evidence="9" key="1">
    <citation type="submission" date="2018-01" db="EMBL/GenBank/DDBJ databases">
        <authorList>
            <person name="Mao J.F."/>
        </authorList>
    </citation>
    <scope>NUCLEOTIDE SEQUENCE</scope>
    <source>
        <strain evidence="9">Huo1</strain>
        <tissue evidence="9">Leaf</tissue>
    </source>
</reference>
<dbReference type="PROSITE" id="PS51213">
    <property type="entry name" value="ELK"/>
    <property type="match status" value="1"/>
</dbReference>
<organism evidence="9">
    <name type="scientific">Salvia splendens</name>
    <name type="common">Scarlet sage</name>
    <dbReference type="NCBI Taxonomy" id="180675"/>
    <lineage>
        <taxon>Eukaryota</taxon>
        <taxon>Viridiplantae</taxon>
        <taxon>Streptophyta</taxon>
        <taxon>Embryophyta</taxon>
        <taxon>Tracheophyta</taxon>
        <taxon>Spermatophyta</taxon>
        <taxon>Magnoliopsida</taxon>
        <taxon>eudicotyledons</taxon>
        <taxon>Gunneridae</taxon>
        <taxon>Pentapetalae</taxon>
        <taxon>asterids</taxon>
        <taxon>lamiids</taxon>
        <taxon>Lamiales</taxon>
        <taxon>Lamiaceae</taxon>
        <taxon>Nepetoideae</taxon>
        <taxon>Mentheae</taxon>
        <taxon>Salviinae</taxon>
        <taxon>Salvia</taxon>
        <taxon>Salvia subgen. Calosphace</taxon>
        <taxon>core Calosphace</taxon>
    </lineage>
</organism>
<comment type="subcellular location">
    <subcellularLocation>
        <location evidence="1 5">Nucleus</location>
    </subcellularLocation>
</comment>
<keyword evidence="3 5" id="KW-0371">Homeobox</keyword>
<evidence type="ECO:0000256" key="3">
    <source>
        <dbReference type="ARBA" id="ARBA00023155"/>
    </source>
</evidence>
<dbReference type="InterPro" id="IPR001356">
    <property type="entry name" value="HD"/>
</dbReference>
<evidence type="ECO:0000256" key="2">
    <source>
        <dbReference type="ARBA" id="ARBA00023125"/>
    </source>
</evidence>
<dbReference type="GO" id="GO:0005634">
    <property type="term" value="C:nucleus"/>
    <property type="evidence" value="ECO:0007669"/>
    <property type="project" value="UniProtKB-SubCell"/>
</dbReference>
<dbReference type="Pfam" id="PF05920">
    <property type="entry name" value="Homeobox_KN"/>
    <property type="match status" value="1"/>
</dbReference>
<feature type="DNA-binding region" description="Homeobox; TALE-type" evidence="5">
    <location>
        <begin position="198"/>
        <end position="261"/>
    </location>
</feature>
<dbReference type="Pfam" id="PF03789">
    <property type="entry name" value="ELK"/>
    <property type="match status" value="1"/>
</dbReference>
<proteinExistence type="inferred from homology"/>
<evidence type="ECO:0000256" key="5">
    <source>
        <dbReference type="PROSITE-ProRule" id="PRU00108"/>
    </source>
</evidence>
<evidence type="ECO:0000313" key="9">
    <source>
        <dbReference type="EMBL" id="KAG6424892.1"/>
    </source>
</evidence>
<dbReference type="Proteomes" id="UP000298416">
    <property type="component" value="Unassembled WGS sequence"/>
</dbReference>
<comment type="similarity">
    <text evidence="6">Belongs to the TALE/KNOX homeobox family.</text>
</comment>
<dbReference type="OrthoDB" id="10056939at2759"/>
<dbReference type="PROSITE" id="PS00027">
    <property type="entry name" value="HOMEOBOX_1"/>
    <property type="match status" value="1"/>
</dbReference>
<evidence type="ECO:0000313" key="10">
    <source>
        <dbReference type="Proteomes" id="UP000298416"/>
    </source>
</evidence>
<dbReference type="InterPro" id="IPR050224">
    <property type="entry name" value="TALE_homeobox"/>
</dbReference>
<dbReference type="Pfam" id="PF03790">
    <property type="entry name" value="KNOX1"/>
    <property type="match status" value="1"/>
</dbReference>
<keyword evidence="2 5" id="KW-0238">DNA-binding</keyword>
<dbReference type="AlphaFoldDB" id="A0A8X9A066"/>
<keyword evidence="10" id="KW-1185">Reference proteome</keyword>
<dbReference type="PROSITE" id="PS50071">
    <property type="entry name" value="HOMEOBOX_2"/>
    <property type="match status" value="1"/>
</dbReference>
<sequence length="283" mass="32779">MDDEQQQQQQQLYTSFHYSTYHTHSDFDGGDGMTTQHHHQEQHLIKARIANHPLYPTLLSSYIDCTKVGASPETASLLDEIRRDSNPIFVPTHFGTDPELDSFMRSYCESLRKYKEELSKPFDEARSFLSNIGSQLSHLCNQNLPSTTIHSNDERACGSEEDISCGEVLVECGGDGELKEMLMRKYSGFVSNLRKEMLKKRKKGKLPKDAICALLEWWNTHYRWPYPTDEEKKRLSEMTGLEQKQINNWFINQRKRHWRPSHDMRSALMEDVAATDAAVDPTF</sequence>